<organism evidence="2 3">
    <name type="scientific">Peptostreptococcus stomatis DSM 17678</name>
    <dbReference type="NCBI Taxonomy" id="596315"/>
    <lineage>
        <taxon>Bacteria</taxon>
        <taxon>Bacillati</taxon>
        <taxon>Bacillota</taxon>
        <taxon>Clostridia</taxon>
        <taxon>Peptostreptococcales</taxon>
        <taxon>Peptostreptococcaceae</taxon>
        <taxon>Peptostreptococcus</taxon>
    </lineage>
</organism>
<dbReference type="Proteomes" id="UP000003244">
    <property type="component" value="Unassembled WGS sequence"/>
</dbReference>
<feature type="transmembrane region" description="Helical" evidence="1">
    <location>
        <begin position="103"/>
        <end position="125"/>
    </location>
</feature>
<dbReference type="AlphaFoldDB" id="E0E2H2"/>
<keyword evidence="3" id="KW-1185">Reference proteome</keyword>
<evidence type="ECO:0000256" key="1">
    <source>
        <dbReference type="SAM" id="Phobius"/>
    </source>
</evidence>
<feature type="transmembrane region" description="Helical" evidence="1">
    <location>
        <begin position="26"/>
        <end position="43"/>
    </location>
</feature>
<dbReference type="eggNOG" id="ENOG502ZBVY">
    <property type="taxonomic scope" value="Bacteria"/>
</dbReference>
<reference evidence="2 3" key="1">
    <citation type="submission" date="2010-08" db="EMBL/GenBank/DDBJ databases">
        <authorList>
            <person name="Harkins D.M."/>
            <person name="Madupu R."/>
            <person name="Durkin A.S."/>
            <person name="Torralba M."/>
            <person name="Methe B."/>
            <person name="Sutton G.G."/>
            <person name="Nelson K.E."/>
        </authorList>
    </citation>
    <scope>NUCLEOTIDE SEQUENCE [LARGE SCALE GENOMIC DNA]</scope>
    <source>
        <strain evidence="2 3">DSM 17678</strain>
    </source>
</reference>
<keyword evidence="1" id="KW-0812">Transmembrane</keyword>
<dbReference type="InterPro" id="IPR009476">
    <property type="entry name" value="DUF1097"/>
</dbReference>
<sequence>MSALFALGLGTGICCGIWGAISSIQSLGLVTWIGFAGCTAYFASGKHGLEGVKTAILSTLSGMVSALVAMYISSLVPNVVAISFIMTGVISATMCWQSKAKELWFIPGAFMGCFTTFGAASMGINVMSGDIIHVILSFLCGGVLALSCDKSGQFLLKKFGKEE</sequence>
<comment type="caution">
    <text evidence="2">The sequence shown here is derived from an EMBL/GenBank/DDBJ whole genome shotgun (WGS) entry which is preliminary data.</text>
</comment>
<dbReference type="RefSeq" id="WP_007788949.1">
    <property type="nucleotide sequence ID" value="NZ_ADGQ01000035.1"/>
</dbReference>
<proteinExistence type="predicted"/>
<gene>
    <name evidence="2" type="ORF">HMPREF0634_1302</name>
</gene>
<feature type="transmembrane region" description="Helical" evidence="1">
    <location>
        <begin position="55"/>
        <end position="73"/>
    </location>
</feature>
<keyword evidence="1" id="KW-1133">Transmembrane helix</keyword>
<dbReference type="OrthoDB" id="8588554at2"/>
<dbReference type="EMBL" id="ADGQ01000035">
    <property type="protein sequence ID" value="EFM64889.1"/>
    <property type="molecule type" value="Genomic_DNA"/>
</dbReference>
<protein>
    <recommendedName>
        <fullName evidence="4">DUF1097 domain-containing protein</fullName>
    </recommendedName>
</protein>
<dbReference type="Pfam" id="PF06496">
    <property type="entry name" value="DUF1097"/>
    <property type="match status" value="1"/>
</dbReference>
<dbReference type="STRING" id="596315.HMPREF0634_1302"/>
<evidence type="ECO:0008006" key="4">
    <source>
        <dbReference type="Google" id="ProtNLM"/>
    </source>
</evidence>
<evidence type="ECO:0000313" key="2">
    <source>
        <dbReference type="EMBL" id="EFM64889.1"/>
    </source>
</evidence>
<evidence type="ECO:0000313" key="3">
    <source>
        <dbReference type="Proteomes" id="UP000003244"/>
    </source>
</evidence>
<name>E0E2H2_9FIRM</name>
<accession>E0E2H2</accession>
<feature type="transmembrane region" description="Helical" evidence="1">
    <location>
        <begin position="131"/>
        <end position="148"/>
    </location>
</feature>
<dbReference type="GeneID" id="84800421"/>
<keyword evidence="1" id="KW-0472">Membrane</keyword>